<comment type="caution">
    <text evidence="1">The sequence shown here is derived from an EMBL/GenBank/DDBJ whole genome shotgun (WGS) entry which is preliminary data.</text>
</comment>
<dbReference type="InterPro" id="IPR003718">
    <property type="entry name" value="OsmC/Ohr_fam"/>
</dbReference>
<organism evidence="1 2">
    <name type="scientific">candidate division TA06 bacterium</name>
    <dbReference type="NCBI Taxonomy" id="2250710"/>
    <lineage>
        <taxon>Bacteria</taxon>
        <taxon>Bacteria division TA06</taxon>
    </lineage>
</organism>
<evidence type="ECO:0000313" key="2">
    <source>
        <dbReference type="Proteomes" id="UP000282321"/>
    </source>
</evidence>
<dbReference type="PANTHER" id="PTHR34352">
    <property type="entry name" value="PROTEIN YHFA"/>
    <property type="match status" value="1"/>
</dbReference>
<dbReference type="InterPro" id="IPR036102">
    <property type="entry name" value="OsmC/Ohrsf"/>
</dbReference>
<dbReference type="Pfam" id="PF02566">
    <property type="entry name" value="OsmC"/>
    <property type="match status" value="1"/>
</dbReference>
<dbReference type="AlphaFoldDB" id="A0A660S8I9"/>
<sequence>MENKVIVKNVDIYRLIGLGPSGHSVVMDSNYQNGTNSAVWPMELMLHSLGGCTGIDVLSIMNKMQVNYSGFEIEITYKKAEEHPKVYTDINLKYRMHASEKDMAKIEKAVRLSQDKYCSVSAMLKKAGVNMTYEIELY</sequence>
<dbReference type="Gene3D" id="3.30.300.20">
    <property type="match status" value="1"/>
</dbReference>
<protein>
    <recommendedName>
        <fullName evidence="3">OsmC family peroxiredoxin</fullName>
    </recommendedName>
</protein>
<dbReference type="SUPFAM" id="SSF82784">
    <property type="entry name" value="OsmC-like"/>
    <property type="match status" value="1"/>
</dbReference>
<accession>A0A660S8I9</accession>
<dbReference type="EMBL" id="QNBC01000035">
    <property type="protein sequence ID" value="RKX66692.1"/>
    <property type="molecule type" value="Genomic_DNA"/>
</dbReference>
<reference evidence="1 2" key="1">
    <citation type="submission" date="2018-06" db="EMBL/GenBank/DDBJ databases">
        <title>Extensive metabolic versatility and redundancy in microbially diverse, dynamic hydrothermal sediments.</title>
        <authorList>
            <person name="Dombrowski N."/>
            <person name="Teske A."/>
            <person name="Baker B.J."/>
        </authorList>
    </citation>
    <scope>NUCLEOTIDE SEQUENCE [LARGE SCALE GENOMIC DNA]</scope>
    <source>
        <strain evidence="1">B35_G9</strain>
    </source>
</reference>
<gene>
    <name evidence="1" type="ORF">DRP44_03585</name>
</gene>
<evidence type="ECO:0008006" key="3">
    <source>
        <dbReference type="Google" id="ProtNLM"/>
    </source>
</evidence>
<name>A0A660S8I9_UNCT6</name>
<dbReference type="InterPro" id="IPR015946">
    <property type="entry name" value="KH_dom-like_a/b"/>
</dbReference>
<dbReference type="Proteomes" id="UP000282321">
    <property type="component" value="Unassembled WGS sequence"/>
</dbReference>
<proteinExistence type="predicted"/>
<dbReference type="PANTHER" id="PTHR34352:SF1">
    <property type="entry name" value="PROTEIN YHFA"/>
    <property type="match status" value="1"/>
</dbReference>
<evidence type="ECO:0000313" key="1">
    <source>
        <dbReference type="EMBL" id="RKX66692.1"/>
    </source>
</evidence>